<dbReference type="GO" id="GO:0000724">
    <property type="term" value="P:double-strand break repair via homologous recombination"/>
    <property type="evidence" value="ECO:0007669"/>
    <property type="project" value="UniProtKB-UniRule"/>
</dbReference>
<dbReference type="PANTHER" id="PTHR43788">
    <property type="entry name" value="DNA2/NAM7 HELICASE FAMILY MEMBER"/>
    <property type="match status" value="1"/>
</dbReference>
<dbReference type="InterPro" id="IPR049550">
    <property type="entry name" value="RecD_N"/>
</dbReference>
<keyword evidence="1 11" id="KW-0540">Nuclease</keyword>
<dbReference type="CDD" id="cd18809">
    <property type="entry name" value="SF1_C_RecD"/>
    <property type="match status" value="1"/>
</dbReference>
<dbReference type="EC" id="5.6.2.3" evidence="11"/>
<evidence type="ECO:0000256" key="4">
    <source>
        <dbReference type="ARBA" id="ARBA00022801"/>
    </source>
</evidence>
<keyword evidence="5 11" id="KW-0347">Helicase</keyword>
<comment type="similarity">
    <text evidence="11">Belongs to the RecD family.</text>
</comment>
<evidence type="ECO:0000256" key="2">
    <source>
        <dbReference type="ARBA" id="ARBA00022741"/>
    </source>
</evidence>
<keyword evidence="16" id="KW-1185">Reference proteome</keyword>
<dbReference type="GO" id="GO:0008854">
    <property type="term" value="F:exodeoxyribonuclease V activity"/>
    <property type="evidence" value="ECO:0007669"/>
    <property type="project" value="InterPro"/>
</dbReference>
<evidence type="ECO:0000256" key="8">
    <source>
        <dbReference type="ARBA" id="ARBA00023125"/>
    </source>
</evidence>
<gene>
    <name evidence="11 15" type="primary">recD</name>
    <name evidence="15" type="ORF">F2Q65_04060</name>
</gene>
<organism evidence="15 16">
    <name type="scientific">Thiohalocapsa marina</name>
    <dbReference type="NCBI Taxonomy" id="424902"/>
    <lineage>
        <taxon>Bacteria</taxon>
        <taxon>Pseudomonadati</taxon>
        <taxon>Pseudomonadota</taxon>
        <taxon>Gammaproteobacteria</taxon>
        <taxon>Chromatiales</taxon>
        <taxon>Chromatiaceae</taxon>
        <taxon>Thiohalocapsa</taxon>
    </lineage>
</organism>
<name>A0A5M8FTD5_9GAMM</name>
<sequence length="769" mass="82082">MEQLDLFSQPSAPLSAPTSATPQTPPGAVLDTLASWVEADALRALDLALTRFIAEQGGEADDAVLLAVALTSERNGHGHVCLDLQGVLDDPSALLGQLRDDQAVSTGVRRQLAERLQGLRLSDWVARLARSPAISDRLGAGAGDGSDAGADDGVSPLVLAGTATQPLLYLRRYWQYENLIRDGILGRLVQRLDVDPVHLRLQLDAIFGPAQAEAPMSERVPGRAPDWQRIACALAARSAFFIITGGPGTGKTTTVVRLLALLQGLAADAGASPLRIELAAPTGKAAARLNESIAGQVLSLAGQGVVHERIPTRVQTLHRLLGTLPDSRRFRHHAANPLPADVVVVDEASMVDVEMMARLLQALRPDARLILLGDKDQLSSVEAGAVLGDLCQRAADARYRPAVVDWLQAATGQHVPPALTDAAGTALDQAVVMLRTSHRFSARGGIGALAALVNGMPPGDAQSQIQSQSQTESRNEPGSRIATQRPDRLKAALALFDAEAQRTDGDLGAIALQRLADPADPRFTALIIDGHGADDGYLRLMHTQAPATADPAALDAWARRLLEAQKRFQLLTPLRQGVWGVEGLNQRIIELLRGQGLLGPDAVGPAQPRQWFAGRPVLVTRNEYGLNLMNGDIGLTLNVPAPGDSTGRLQEQASAPVPDRMPAGAESRQMLRVAFPTADGGVRWVLPSRLQSVETVFAMTVHKAQGSEFTHTALILPDRPNPVLTRELLYTAITRARQRFTLLVGSDAVLAEALERRVRRVSGLQQGLC</sequence>
<comment type="caution">
    <text evidence="15">The sequence shown here is derived from an EMBL/GenBank/DDBJ whole genome shotgun (WGS) entry which is preliminary data.</text>
</comment>
<evidence type="ECO:0000256" key="1">
    <source>
        <dbReference type="ARBA" id="ARBA00022722"/>
    </source>
</evidence>
<protein>
    <recommendedName>
        <fullName evidence="11">RecBCD enzyme subunit RecD</fullName>
        <ecNumber evidence="11">5.6.2.3</ecNumber>
    </recommendedName>
    <alternativeName>
        <fullName evidence="11">DNA 5'-3' helicase subunit RecD</fullName>
    </alternativeName>
    <alternativeName>
        <fullName evidence="11">Exonuclease V subunit RecD</fullName>
        <shortName evidence="11">ExoV subunit RecD</shortName>
    </alternativeName>
    <alternativeName>
        <fullName evidence="11">Helicase/nuclease RecBCD subunit RecD</fullName>
    </alternativeName>
</protein>
<dbReference type="Pfam" id="PF21185">
    <property type="entry name" value="RecD_N"/>
    <property type="match status" value="1"/>
</dbReference>
<dbReference type="Pfam" id="PF13245">
    <property type="entry name" value="AAA_19"/>
    <property type="match status" value="1"/>
</dbReference>
<feature type="binding site" evidence="11">
    <location>
        <begin position="245"/>
        <end position="252"/>
    </location>
    <ligand>
        <name>ATP</name>
        <dbReference type="ChEBI" id="CHEBI:30616"/>
    </ligand>
</feature>
<feature type="domain" description="RecBCD enzyme subunit RecD N-terminal" evidence="14">
    <location>
        <begin position="39"/>
        <end position="161"/>
    </location>
</feature>
<dbReference type="Proteomes" id="UP000322981">
    <property type="component" value="Unassembled WGS sequence"/>
</dbReference>
<dbReference type="InterPro" id="IPR027785">
    <property type="entry name" value="UvrD-like_helicase_C"/>
</dbReference>
<dbReference type="Pfam" id="PF13538">
    <property type="entry name" value="UvrD_C_2"/>
    <property type="match status" value="1"/>
</dbReference>
<keyword evidence="10 11" id="KW-0413">Isomerase</keyword>
<dbReference type="Gene3D" id="1.10.10.1020">
    <property type="entry name" value="RecBCD complex, subunit RecD, N-terminal domain"/>
    <property type="match status" value="1"/>
</dbReference>
<evidence type="ECO:0000259" key="13">
    <source>
        <dbReference type="Pfam" id="PF13538"/>
    </source>
</evidence>
<dbReference type="GO" id="GO:0009338">
    <property type="term" value="C:exodeoxyribonuclease V complex"/>
    <property type="evidence" value="ECO:0007669"/>
    <property type="project" value="InterPro"/>
</dbReference>
<keyword evidence="8 11" id="KW-0238">DNA-binding</keyword>
<keyword evidence="3 11" id="KW-0227">DNA damage</keyword>
<evidence type="ECO:0000256" key="7">
    <source>
        <dbReference type="ARBA" id="ARBA00022840"/>
    </source>
</evidence>
<dbReference type="PANTHER" id="PTHR43788:SF6">
    <property type="entry name" value="DNA HELICASE B"/>
    <property type="match status" value="1"/>
</dbReference>
<evidence type="ECO:0000256" key="3">
    <source>
        <dbReference type="ARBA" id="ARBA00022763"/>
    </source>
</evidence>
<proteinExistence type="inferred from homology"/>
<evidence type="ECO:0000256" key="12">
    <source>
        <dbReference type="SAM" id="MobiDB-lite"/>
    </source>
</evidence>
<keyword evidence="7 11" id="KW-0067">ATP-binding</keyword>
<comment type="subunit">
    <text evidence="11">Heterotrimer of RecB, RecC and RecD. All subunits contribute to DNA-binding.</text>
</comment>
<evidence type="ECO:0000256" key="10">
    <source>
        <dbReference type="ARBA" id="ARBA00023235"/>
    </source>
</evidence>
<evidence type="ECO:0000259" key="14">
    <source>
        <dbReference type="Pfam" id="PF21185"/>
    </source>
</evidence>
<comment type="catalytic activity">
    <reaction evidence="11">
        <text>ATP + H2O = ADP + phosphate + H(+)</text>
        <dbReference type="Rhea" id="RHEA:13065"/>
        <dbReference type="ChEBI" id="CHEBI:15377"/>
        <dbReference type="ChEBI" id="CHEBI:15378"/>
        <dbReference type="ChEBI" id="CHEBI:30616"/>
        <dbReference type="ChEBI" id="CHEBI:43474"/>
        <dbReference type="ChEBI" id="CHEBI:456216"/>
        <dbReference type="EC" id="5.6.2.3"/>
    </reaction>
</comment>
<evidence type="ECO:0000313" key="16">
    <source>
        <dbReference type="Proteomes" id="UP000322981"/>
    </source>
</evidence>
<dbReference type="AlphaFoldDB" id="A0A5M8FTD5"/>
<comment type="function">
    <text evidence="11">A helicase/nuclease that prepares dsDNA breaks (DSB) for recombinational DNA repair. Binds to DSBs and unwinds DNA via a highly rapid and processive ATP-dependent bidirectional helicase activity. Unwinds dsDNA until it encounters a Chi (crossover hotspot instigator) sequence from the 3' direction. Cuts ssDNA a few nucleotides 3' to the Chi site. The properties and activities of the enzyme are changed at Chi. The Chi-altered holoenzyme produces a long 3'-ssDNA overhang and facilitates RecA-binding to the ssDNA for homologous DNA recombination and repair. Holoenzyme degrades any linearized DNA that is unable to undergo homologous recombination. In the holoenzyme this subunit has ssDNA-dependent ATPase and 5'-3' helicase activity. When added to pre-assembled RecBC greatly stimulates nuclease activity and augments holoenzyme processivity. Negatively regulates the RecA-loading ability of RecBCD.</text>
</comment>
<comment type="miscellaneous">
    <text evidence="11">In the RecBCD complex, RecB has a slow 3'-5' helicase, an exonuclease activity and loads RecA onto ssDNA, RecD has a fast 5'-3' helicase activity, while RecC stimulates the ATPase and processivity of the RecB helicase and contributes to recognition of the Chi site.</text>
</comment>
<feature type="region of interest" description="Disordered" evidence="12">
    <location>
        <begin position="1"/>
        <end position="26"/>
    </location>
</feature>
<feature type="region of interest" description="Disordered" evidence="12">
    <location>
        <begin position="643"/>
        <end position="662"/>
    </location>
</feature>
<dbReference type="GO" id="GO:0016887">
    <property type="term" value="F:ATP hydrolysis activity"/>
    <property type="evidence" value="ECO:0007669"/>
    <property type="project" value="RHEA"/>
</dbReference>
<evidence type="ECO:0000256" key="6">
    <source>
        <dbReference type="ARBA" id="ARBA00022839"/>
    </source>
</evidence>
<dbReference type="GO" id="GO:0005524">
    <property type="term" value="F:ATP binding"/>
    <property type="evidence" value="ECO:0007669"/>
    <property type="project" value="UniProtKB-UniRule"/>
</dbReference>
<dbReference type="NCBIfam" id="TIGR01447">
    <property type="entry name" value="recD"/>
    <property type="match status" value="1"/>
</dbReference>
<keyword evidence="2 11" id="KW-0547">Nucleotide-binding</keyword>
<dbReference type="OrthoDB" id="9803432at2"/>
<dbReference type="GO" id="GO:0017116">
    <property type="term" value="F:single-stranded DNA helicase activity"/>
    <property type="evidence" value="ECO:0007669"/>
    <property type="project" value="TreeGrafter"/>
</dbReference>
<dbReference type="CDD" id="cd17933">
    <property type="entry name" value="DEXSc_RecD-like"/>
    <property type="match status" value="1"/>
</dbReference>
<dbReference type="HAMAP" id="MF_01487">
    <property type="entry name" value="RecD"/>
    <property type="match status" value="1"/>
</dbReference>
<dbReference type="InterPro" id="IPR050534">
    <property type="entry name" value="Coronavir_polyprotein_1ab"/>
</dbReference>
<dbReference type="InterPro" id="IPR027417">
    <property type="entry name" value="P-loop_NTPase"/>
</dbReference>
<dbReference type="InterPro" id="IPR041851">
    <property type="entry name" value="RecD_N_sf"/>
</dbReference>
<dbReference type="RefSeq" id="WP_150090656.1">
    <property type="nucleotide sequence ID" value="NZ_JBFUOH010000138.1"/>
</dbReference>
<feature type="compositionally biased region" description="Low complexity" evidence="12">
    <location>
        <begin position="8"/>
        <end position="22"/>
    </location>
</feature>
<reference evidence="15 16" key="1">
    <citation type="submission" date="2019-09" db="EMBL/GenBank/DDBJ databases">
        <title>Whole-genome sequence of the purple sulfur bacterium Thiohalocapsa marina DSM 19078.</title>
        <authorList>
            <person name="Kyndt J.A."/>
            <person name="Meyer T.E."/>
        </authorList>
    </citation>
    <scope>NUCLEOTIDE SEQUENCE [LARGE SCALE GENOMIC DNA]</scope>
    <source>
        <strain evidence="15 16">DSM 19078</strain>
    </source>
</reference>
<dbReference type="GO" id="GO:0003677">
    <property type="term" value="F:DNA binding"/>
    <property type="evidence" value="ECO:0007669"/>
    <property type="project" value="UniProtKB-UniRule"/>
</dbReference>
<dbReference type="Gene3D" id="3.40.50.300">
    <property type="entry name" value="P-loop containing nucleotide triphosphate hydrolases"/>
    <property type="match status" value="3"/>
</dbReference>
<dbReference type="InterPro" id="IPR006344">
    <property type="entry name" value="RecD"/>
</dbReference>
<evidence type="ECO:0000256" key="5">
    <source>
        <dbReference type="ARBA" id="ARBA00022806"/>
    </source>
</evidence>
<accession>A0A5M8FTD5</accession>
<evidence type="ECO:0000256" key="9">
    <source>
        <dbReference type="ARBA" id="ARBA00023204"/>
    </source>
</evidence>
<feature type="region of interest" description="Disordered" evidence="12">
    <location>
        <begin position="457"/>
        <end position="484"/>
    </location>
</feature>
<dbReference type="SUPFAM" id="SSF52540">
    <property type="entry name" value="P-loop containing nucleoside triphosphate hydrolases"/>
    <property type="match status" value="2"/>
</dbReference>
<evidence type="ECO:0000256" key="11">
    <source>
        <dbReference type="HAMAP-Rule" id="MF_01487"/>
    </source>
</evidence>
<keyword evidence="9 11" id="KW-0234">DNA repair</keyword>
<feature type="domain" description="UvrD-like helicase C-terminal" evidence="13">
    <location>
        <begin position="696"/>
        <end position="742"/>
    </location>
</feature>
<keyword evidence="6 11" id="KW-0269">Exonuclease</keyword>
<dbReference type="GO" id="GO:0043139">
    <property type="term" value="F:5'-3' DNA helicase activity"/>
    <property type="evidence" value="ECO:0007669"/>
    <property type="project" value="UniProtKB-UniRule"/>
</dbReference>
<dbReference type="EMBL" id="VWXX01000003">
    <property type="protein sequence ID" value="KAA6187063.1"/>
    <property type="molecule type" value="Genomic_DNA"/>
</dbReference>
<evidence type="ECO:0000313" key="15">
    <source>
        <dbReference type="EMBL" id="KAA6187063.1"/>
    </source>
</evidence>
<keyword evidence="4 11" id="KW-0378">Hydrolase</keyword>